<dbReference type="Gene3D" id="1.10.510.10">
    <property type="entry name" value="Transferase(Phosphotransferase) domain 1"/>
    <property type="match status" value="2"/>
</dbReference>
<keyword evidence="21" id="KW-1185">Reference proteome</keyword>
<dbReference type="GO" id="GO:0004674">
    <property type="term" value="F:protein serine/threonine kinase activity"/>
    <property type="evidence" value="ECO:0007669"/>
    <property type="project" value="UniProtKB-KW"/>
</dbReference>
<reference evidence="20" key="2">
    <citation type="submission" date="2018-05" db="EMBL/GenBank/DDBJ databases">
        <title>OmerRS3 (Oryza meridionalis Reference Sequence Version 3).</title>
        <authorList>
            <person name="Zhang J."/>
            <person name="Kudrna D."/>
            <person name="Lee S."/>
            <person name="Talag J."/>
            <person name="Welchert J."/>
            <person name="Wing R.A."/>
        </authorList>
    </citation>
    <scope>NUCLEOTIDE SEQUENCE [LARGE SCALE GENOMIC DNA]</scope>
    <source>
        <strain evidence="20">cv. OR44</strain>
    </source>
</reference>
<dbReference type="Pfam" id="PF00954">
    <property type="entry name" value="S_locus_glycop"/>
    <property type="match status" value="2"/>
</dbReference>
<keyword evidence="8 16" id="KW-0547">Nucleotide-binding</keyword>
<feature type="domain" description="Protein kinase" evidence="17">
    <location>
        <begin position="973"/>
        <end position="1260"/>
    </location>
</feature>
<feature type="domain" description="Bulb-type lectin" evidence="18">
    <location>
        <begin position="482"/>
        <end position="615"/>
    </location>
</feature>
<accession>A0A0E0EIN0</accession>
<evidence type="ECO:0000256" key="4">
    <source>
        <dbReference type="ARBA" id="ARBA00022527"/>
    </source>
</evidence>
<evidence type="ECO:0000256" key="13">
    <source>
        <dbReference type="ARBA" id="ARBA00023180"/>
    </source>
</evidence>
<dbReference type="FunFam" id="3.30.200.20:FF:001238">
    <property type="entry name" value="Os08g0179000 protein"/>
    <property type="match status" value="1"/>
</dbReference>
<dbReference type="CDD" id="cd00028">
    <property type="entry name" value="B_lectin"/>
    <property type="match status" value="1"/>
</dbReference>
<dbReference type="SUPFAM" id="SSF51110">
    <property type="entry name" value="alpha-D-mannose-specific plant lectins"/>
    <property type="match status" value="1"/>
</dbReference>
<dbReference type="CDD" id="cd01098">
    <property type="entry name" value="PAN_AP_plant"/>
    <property type="match status" value="1"/>
</dbReference>
<dbReference type="InterPro" id="IPR003609">
    <property type="entry name" value="Pan_app"/>
</dbReference>
<comment type="subcellular location">
    <subcellularLocation>
        <location evidence="1">Cell membrane</location>
        <topology evidence="1">Single-pass type I membrane protein</topology>
    </subcellularLocation>
</comment>
<dbReference type="GO" id="GO:0048544">
    <property type="term" value="P:recognition of pollen"/>
    <property type="evidence" value="ECO:0007669"/>
    <property type="project" value="InterPro"/>
</dbReference>
<dbReference type="InterPro" id="IPR000719">
    <property type="entry name" value="Prot_kinase_dom"/>
</dbReference>
<keyword evidence="10 16" id="KW-0067">ATP-binding</keyword>
<dbReference type="EnsemblPlants" id="OMERI08G04800.1">
    <property type="protein sequence ID" value="OMERI08G04800.1"/>
    <property type="gene ID" value="OMERI08G04800"/>
</dbReference>
<evidence type="ECO:0000256" key="11">
    <source>
        <dbReference type="ARBA" id="ARBA00023157"/>
    </source>
</evidence>
<dbReference type="Proteomes" id="UP000008021">
    <property type="component" value="Chromosome 8"/>
</dbReference>
<comment type="catalytic activity">
    <reaction evidence="14">
        <text>L-threonyl-[protein] + ATP = O-phospho-L-threonyl-[protein] + ADP + H(+)</text>
        <dbReference type="Rhea" id="RHEA:46608"/>
        <dbReference type="Rhea" id="RHEA-COMP:11060"/>
        <dbReference type="Rhea" id="RHEA-COMP:11605"/>
        <dbReference type="ChEBI" id="CHEBI:15378"/>
        <dbReference type="ChEBI" id="CHEBI:30013"/>
        <dbReference type="ChEBI" id="CHEBI:30616"/>
        <dbReference type="ChEBI" id="CHEBI:61977"/>
        <dbReference type="ChEBI" id="CHEBI:456216"/>
        <dbReference type="EC" id="2.7.11.1"/>
    </reaction>
</comment>
<dbReference type="PROSITE" id="PS50011">
    <property type="entry name" value="PROTEIN_KINASE_DOM"/>
    <property type="match status" value="2"/>
</dbReference>
<evidence type="ECO:0000256" key="3">
    <source>
        <dbReference type="ARBA" id="ARBA00022475"/>
    </source>
</evidence>
<dbReference type="InterPro" id="IPR036426">
    <property type="entry name" value="Bulb-type_lectin_dom_sf"/>
</dbReference>
<keyword evidence="13" id="KW-0325">Glycoprotein</keyword>
<evidence type="ECO:0000259" key="17">
    <source>
        <dbReference type="PROSITE" id="PS50011"/>
    </source>
</evidence>
<dbReference type="Gene3D" id="2.10.25.10">
    <property type="entry name" value="Laminin"/>
    <property type="match status" value="1"/>
</dbReference>
<dbReference type="FunFam" id="1.10.510.10:FF:000060">
    <property type="entry name" value="G-type lectin S-receptor-like serine/threonine-protein kinase"/>
    <property type="match status" value="1"/>
</dbReference>
<organism evidence="20">
    <name type="scientific">Oryza meridionalis</name>
    <dbReference type="NCBI Taxonomy" id="40149"/>
    <lineage>
        <taxon>Eukaryota</taxon>
        <taxon>Viridiplantae</taxon>
        <taxon>Streptophyta</taxon>
        <taxon>Embryophyta</taxon>
        <taxon>Tracheophyta</taxon>
        <taxon>Spermatophyta</taxon>
        <taxon>Magnoliopsida</taxon>
        <taxon>Liliopsida</taxon>
        <taxon>Poales</taxon>
        <taxon>Poaceae</taxon>
        <taxon>BOP clade</taxon>
        <taxon>Oryzoideae</taxon>
        <taxon>Oryzeae</taxon>
        <taxon>Oryzinae</taxon>
        <taxon>Oryza</taxon>
    </lineage>
</organism>
<evidence type="ECO:0000313" key="20">
    <source>
        <dbReference type="EnsemblPlants" id="OMERI08G04800.1"/>
    </source>
</evidence>
<evidence type="ECO:0000256" key="1">
    <source>
        <dbReference type="ARBA" id="ARBA00004251"/>
    </source>
</evidence>
<dbReference type="SMART" id="SM00220">
    <property type="entry name" value="S_TKc"/>
    <property type="match status" value="2"/>
</dbReference>
<feature type="domain" description="Protein kinase" evidence="17">
    <location>
        <begin position="246"/>
        <end position="530"/>
    </location>
</feature>
<dbReference type="InterPro" id="IPR001480">
    <property type="entry name" value="Bulb-type_lectin_dom"/>
</dbReference>
<keyword evidence="11" id="KW-1015">Disulfide bond</keyword>
<feature type="domain" description="Apple" evidence="19">
    <location>
        <begin position="810"/>
        <end position="892"/>
    </location>
</feature>
<dbReference type="Gramene" id="OMERI08G04800.1">
    <property type="protein sequence ID" value="OMERI08G04800.1"/>
    <property type="gene ID" value="OMERI08G04800"/>
</dbReference>
<dbReference type="InterPro" id="IPR001245">
    <property type="entry name" value="Ser-Thr/Tyr_kinase_cat_dom"/>
</dbReference>
<evidence type="ECO:0000256" key="6">
    <source>
        <dbReference type="ARBA" id="ARBA00022729"/>
    </source>
</evidence>
<dbReference type="GO" id="GO:0005524">
    <property type="term" value="F:ATP binding"/>
    <property type="evidence" value="ECO:0007669"/>
    <property type="project" value="UniProtKB-UniRule"/>
</dbReference>
<proteinExistence type="predicted"/>
<name>A0A0E0EIN0_9ORYZ</name>
<dbReference type="GO" id="GO:0005886">
    <property type="term" value="C:plasma membrane"/>
    <property type="evidence" value="ECO:0007669"/>
    <property type="project" value="UniProtKB-SubCell"/>
</dbReference>
<keyword evidence="6" id="KW-0732">Signal</keyword>
<feature type="binding site" evidence="16">
    <location>
        <position position="1001"/>
    </location>
    <ligand>
        <name>ATP</name>
        <dbReference type="ChEBI" id="CHEBI:30616"/>
    </ligand>
</feature>
<evidence type="ECO:0000256" key="12">
    <source>
        <dbReference type="ARBA" id="ARBA00023170"/>
    </source>
</evidence>
<dbReference type="PANTHER" id="PTHR27002">
    <property type="entry name" value="RECEPTOR-LIKE SERINE/THREONINE-PROTEIN KINASE SD1-8"/>
    <property type="match status" value="1"/>
</dbReference>
<keyword evidence="3" id="KW-0472">Membrane</keyword>
<dbReference type="PROSITE" id="PS00107">
    <property type="entry name" value="PROTEIN_KINASE_ATP"/>
    <property type="match status" value="1"/>
</dbReference>
<dbReference type="SMART" id="SM00473">
    <property type="entry name" value="PAN_AP"/>
    <property type="match status" value="1"/>
</dbReference>
<evidence type="ECO:0000256" key="14">
    <source>
        <dbReference type="ARBA" id="ARBA00047899"/>
    </source>
</evidence>
<evidence type="ECO:0000313" key="21">
    <source>
        <dbReference type="Proteomes" id="UP000008021"/>
    </source>
</evidence>
<evidence type="ECO:0000259" key="18">
    <source>
        <dbReference type="PROSITE" id="PS50927"/>
    </source>
</evidence>
<dbReference type="InterPro" id="IPR017441">
    <property type="entry name" value="Protein_kinase_ATP_BS"/>
</dbReference>
<keyword evidence="3" id="KW-1003">Cell membrane</keyword>
<dbReference type="STRING" id="40149.A0A0E0EIN0"/>
<dbReference type="Pfam" id="PF01453">
    <property type="entry name" value="B_lectin"/>
    <property type="match status" value="1"/>
</dbReference>
<dbReference type="eggNOG" id="ENOG502R1FQ">
    <property type="taxonomic scope" value="Eukaryota"/>
</dbReference>
<dbReference type="PROSITE" id="PS00108">
    <property type="entry name" value="PROTEIN_KINASE_ST"/>
    <property type="match status" value="1"/>
</dbReference>
<keyword evidence="4" id="KW-0723">Serine/threonine-protein kinase</keyword>
<evidence type="ECO:0000256" key="5">
    <source>
        <dbReference type="ARBA" id="ARBA00022679"/>
    </source>
</evidence>
<keyword evidence="12" id="KW-0675">Receptor</keyword>
<dbReference type="SUPFAM" id="SSF56112">
    <property type="entry name" value="Protein kinase-like (PK-like)"/>
    <property type="match status" value="2"/>
</dbReference>
<evidence type="ECO:0000259" key="19">
    <source>
        <dbReference type="PROSITE" id="PS50948"/>
    </source>
</evidence>
<dbReference type="Gene3D" id="3.30.200.20">
    <property type="entry name" value="Phosphorylase Kinase, domain 1"/>
    <property type="match status" value="2"/>
</dbReference>
<evidence type="ECO:0000256" key="2">
    <source>
        <dbReference type="ARBA" id="ARBA00012513"/>
    </source>
</evidence>
<evidence type="ECO:0000256" key="15">
    <source>
        <dbReference type="ARBA" id="ARBA00048679"/>
    </source>
</evidence>
<keyword evidence="7" id="KW-0430">Lectin</keyword>
<dbReference type="SMART" id="SM00108">
    <property type="entry name" value="B_lectin"/>
    <property type="match status" value="1"/>
</dbReference>
<dbReference type="PROSITE" id="PS50927">
    <property type="entry name" value="BULB_LECTIN"/>
    <property type="match status" value="1"/>
</dbReference>
<comment type="catalytic activity">
    <reaction evidence="15">
        <text>L-seryl-[protein] + ATP = O-phospho-L-seryl-[protein] + ADP + H(+)</text>
        <dbReference type="Rhea" id="RHEA:17989"/>
        <dbReference type="Rhea" id="RHEA-COMP:9863"/>
        <dbReference type="Rhea" id="RHEA-COMP:11604"/>
        <dbReference type="ChEBI" id="CHEBI:15378"/>
        <dbReference type="ChEBI" id="CHEBI:29999"/>
        <dbReference type="ChEBI" id="CHEBI:30616"/>
        <dbReference type="ChEBI" id="CHEBI:83421"/>
        <dbReference type="ChEBI" id="CHEBI:456216"/>
        <dbReference type="EC" id="2.7.11.1"/>
    </reaction>
</comment>
<dbReference type="GO" id="GO:0045087">
    <property type="term" value="P:innate immune response"/>
    <property type="evidence" value="ECO:0007669"/>
    <property type="project" value="UniProtKB-ARBA"/>
</dbReference>
<dbReference type="InterPro" id="IPR000858">
    <property type="entry name" value="S_locus_glycoprot_dom"/>
</dbReference>
<evidence type="ECO:0000256" key="8">
    <source>
        <dbReference type="ARBA" id="ARBA00022741"/>
    </source>
</evidence>
<dbReference type="FunFam" id="1.10.510.10:FF:000345">
    <property type="entry name" value="G-type lectin S-receptor-like serine/threonine-protein kinase"/>
    <property type="match status" value="1"/>
</dbReference>
<reference evidence="20" key="1">
    <citation type="submission" date="2015-04" db="UniProtKB">
        <authorList>
            <consortium name="EnsemblPlants"/>
        </authorList>
    </citation>
    <scope>IDENTIFICATION</scope>
</reference>
<dbReference type="Gene3D" id="2.90.10.10">
    <property type="entry name" value="Bulb-type lectin domain"/>
    <property type="match status" value="1"/>
</dbReference>
<dbReference type="CDD" id="cd14066">
    <property type="entry name" value="STKc_IRAK"/>
    <property type="match status" value="1"/>
</dbReference>
<evidence type="ECO:0000256" key="7">
    <source>
        <dbReference type="ARBA" id="ARBA00022734"/>
    </source>
</evidence>
<dbReference type="GO" id="GO:0030246">
    <property type="term" value="F:carbohydrate binding"/>
    <property type="evidence" value="ECO:0007669"/>
    <property type="project" value="UniProtKB-KW"/>
</dbReference>
<dbReference type="Pfam" id="PF07714">
    <property type="entry name" value="PK_Tyr_Ser-Thr"/>
    <property type="match status" value="2"/>
</dbReference>
<dbReference type="EC" id="2.7.11.1" evidence="2"/>
<evidence type="ECO:0000256" key="9">
    <source>
        <dbReference type="ARBA" id="ARBA00022777"/>
    </source>
</evidence>
<evidence type="ECO:0000256" key="10">
    <source>
        <dbReference type="ARBA" id="ARBA00022840"/>
    </source>
</evidence>
<dbReference type="PANTHER" id="PTHR27002:SF936">
    <property type="entry name" value="OS08G0179000 PROTEIN"/>
    <property type="match status" value="1"/>
</dbReference>
<dbReference type="InterPro" id="IPR011009">
    <property type="entry name" value="Kinase-like_dom_sf"/>
</dbReference>
<dbReference type="HOGENOM" id="CLU_000288_178_0_1"/>
<dbReference type="Pfam" id="PF08276">
    <property type="entry name" value="PAN_2"/>
    <property type="match status" value="1"/>
</dbReference>
<dbReference type="PROSITE" id="PS50948">
    <property type="entry name" value="PAN"/>
    <property type="match status" value="1"/>
</dbReference>
<evidence type="ECO:0000256" key="16">
    <source>
        <dbReference type="PROSITE-ProRule" id="PRU10141"/>
    </source>
</evidence>
<protein>
    <recommendedName>
        <fullName evidence="2">non-specific serine/threonine protein kinase</fullName>
        <ecNumber evidence="2">2.7.11.1</ecNumber>
    </recommendedName>
</protein>
<dbReference type="InterPro" id="IPR008271">
    <property type="entry name" value="Ser/Thr_kinase_AS"/>
</dbReference>
<keyword evidence="9" id="KW-0418">Kinase</keyword>
<keyword evidence="5" id="KW-0808">Transferase</keyword>
<sequence length="1287" mass="143931">MDLIPIGVDQAQRGMDHYSKSFLLYLAPIRDKNYSYLMISTSYSSTSVRFVLDSSGKVQFLSWDSGRSLWAVQYILSVQGCGRYGSCGPYGHCDLTGVHTCKCLDGFEPVSDKFVYISGISFEECTVLCSRNCCAQLMLTPIQRVYFHPSACYGWESLLTQQSLVKMVRINISGLPVQFWCVKFVLDVLLYLDVGHFGHITKWPAGREKKRHDQVVYSETKKDLGETKVEFPVISFREITVATQYFADSNILGRGGFGNFYKGTLEGDTEIAVKRLSKSSGQGLEEFRMKNLVKLLGCCTRGEEKILIYEYLPNKSLDAFRFNDARKFSNADARKSMLDWPTRFKIIKGVAKGLLYLHQDSRLTVVHRDLKASNKFLDADMSPKVSDFGMARIFGSAQQQANTNRLVGTYGYMSPEYALEGTCSVKSDISFGVLLLKIVSGLKISHPHRITDFPNLIAFLSTEDGSEPGWLSHGSIHLCASDNRLVPGKPLSPGSTIISDDGTFALGFFSPSNPKKHYYVGIWYNNIPKFTVVWVANRAAPITVPSSAVFTLTRSSNLTLSDGNGHVLWTTMAKSRISISSPRNTKNISTEAMLDNTGNLILRSLADNAIIWQSFDHPTDTLLPGMNLRLSHNTHPPQRLISWKDIRDPSPGPFSYGADPNNLLQRFIWHGSVPHRRSPVWNNYLLIGKYMNNLNSTIYMAINHDSDEVYMSFGMPTGPFSVLIRMKITYLGKVNMLGWQSNISAWTTLYSEPVHDCNIYGYCGPNSYCDNTDAVPACKCLDGFEPREEERRTNNRSFLQGCRRRKALRCHHGNSFLTYPSMKVPDNFIYIHKRSFDECMVECRSNCSCVAYAYSNISSGIIDDTRCLLWTGELIDMEKVTQGGENLYIRTNRLNGNRKTTDVLEFVLPAVASLLILICMLIWICGVRGKQRGDEIYGGLMLGDISTSRELSDRKVDFPIFSFREIASATNNFSDSNILGHGGFGTVYKGTMDGDKEIAVKRLSKGSAQGVVEFKNEVLLIAKLQHRNLVKLLGCCIHGDEKLLVYEYLPNKSLDAFLFNASRNSALDWTTRFKIIKGVARGILYLHQDSRLTIIHRDLKASNVLLDADMHPKISDFGTARIFGGNEQQSNTNRVVGTYGYMAPEYALEGIISVKSDVYSFGVLLLEIVSGLKISGIIDPTTGHSNLIAYAWSLWKNGNMSSFVDSSISESSSLNEALRCVHIALLSIQNNPNARPLMSWVVSSLDNKDIELPEPKEPMYFAHRSYGADGAGESFVNDMSIATVEAR</sequence>